<evidence type="ECO:0000256" key="1">
    <source>
        <dbReference type="ARBA" id="ARBA00004123"/>
    </source>
</evidence>
<protein>
    <submittedName>
        <fullName evidence="3">Heterogeneous nuclear ribonucleoprotein U-like protein 1</fullName>
    </submittedName>
</protein>
<gene>
    <name evidence="3" type="primary">Hnrnpul1</name>
    <name evidence="3" type="ORF">CEXT_367101</name>
</gene>
<evidence type="ECO:0000313" key="3">
    <source>
        <dbReference type="EMBL" id="GIY39083.1"/>
    </source>
</evidence>
<dbReference type="PANTHER" id="PTHR12381">
    <property type="entry name" value="HETEROGENEOUS NUCLEAR RIBONUCLEOPROTEIN U FAMILY MEMBER"/>
    <property type="match status" value="1"/>
</dbReference>
<dbReference type="GO" id="GO:0000380">
    <property type="term" value="P:alternative mRNA splicing, via spliceosome"/>
    <property type="evidence" value="ECO:0007669"/>
    <property type="project" value="TreeGrafter"/>
</dbReference>
<dbReference type="InterPro" id="IPR035778">
    <property type="entry name" value="SPRY_hnRNP_U"/>
</dbReference>
<sequence>MEESASKRYKLFFPIQLAANTNSVPESGGTQDNYIPPSSSPAVVPDVPHSPVHIIGATSNLIQKLIMKIETEEIDETIVTLDTYNSDLNLVIDSSCYLAQPLTTEGFALMWAGARATHGSSSGKFCYEVKIGEHLDVSHLPADELNPHVIRLGFSVESSSLQLGEDEFSYGYGGTGKISTNSQFKDYGSPFKCGDVILALANMDSNKCK</sequence>
<dbReference type="InterPro" id="IPR043136">
    <property type="entry name" value="B30.2/SPRY_sf"/>
</dbReference>
<dbReference type="GO" id="GO:0003723">
    <property type="term" value="F:RNA binding"/>
    <property type="evidence" value="ECO:0007669"/>
    <property type="project" value="TreeGrafter"/>
</dbReference>
<dbReference type="Proteomes" id="UP001054945">
    <property type="component" value="Unassembled WGS sequence"/>
</dbReference>
<dbReference type="Gene3D" id="2.60.120.920">
    <property type="match status" value="1"/>
</dbReference>
<comment type="caution">
    <text evidence="3">The sequence shown here is derived from an EMBL/GenBank/DDBJ whole genome shotgun (WGS) entry which is preliminary data.</text>
</comment>
<comment type="subcellular location">
    <subcellularLocation>
        <location evidence="1">Nucleus</location>
    </subcellularLocation>
</comment>
<dbReference type="PANTHER" id="PTHR12381:SF56">
    <property type="entry name" value="B30.2_SPRY DOMAIN-CONTAINING PROTEIN-RELATED"/>
    <property type="match status" value="1"/>
</dbReference>
<dbReference type="CDD" id="cd12884">
    <property type="entry name" value="SPRY_hnRNP"/>
    <property type="match status" value="1"/>
</dbReference>
<evidence type="ECO:0000256" key="2">
    <source>
        <dbReference type="ARBA" id="ARBA00023242"/>
    </source>
</evidence>
<dbReference type="InterPro" id="IPR013320">
    <property type="entry name" value="ConA-like_dom_sf"/>
</dbReference>
<proteinExistence type="predicted"/>
<keyword evidence="2" id="KW-0539">Nucleus</keyword>
<accession>A0AAV4SXA4</accession>
<evidence type="ECO:0000313" key="4">
    <source>
        <dbReference type="Proteomes" id="UP001054945"/>
    </source>
</evidence>
<dbReference type="AlphaFoldDB" id="A0AAV4SXA4"/>
<keyword evidence="4" id="KW-1185">Reference proteome</keyword>
<dbReference type="EMBL" id="BPLR01010399">
    <property type="protein sequence ID" value="GIY39083.1"/>
    <property type="molecule type" value="Genomic_DNA"/>
</dbReference>
<dbReference type="GO" id="GO:0005634">
    <property type="term" value="C:nucleus"/>
    <property type="evidence" value="ECO:0007669"/>
    <property type="project" value="UniProtKB-SubCell"/>
</dbReference>
<dbReference type="SUPFAM" id="SSF49899">
    <property type="entry name" value="Concanavalin A-like lectins/glucanases"/>
    <property type="match status" value="1"/>
</dbReference>
<keyword evidence="3" id="KW-0687">Ribonucleoprotein</keyword>
<name>A0AAV4SXA4_CAEEX</name>
<dbReference type="GO" id="GO:1990904">
    <property type="term" value="C:ribonucleoprotein complex"/>
    <property type="evidence" value="ECO:0007669"/>
    <property type="project" value="UniProtKB-KW"/>
</dbReference>
<organism evidence="3 4">
    <name type="scientific">Caerostris extrusa</name>
    <name type="common">Bark spider</name>
    <name type="synonym">Caerostris bankana</name>
    <dbReference type="NCBI Taxonomy" id="172846"/>
    <lineage>
        <taxon>Eukaryota</taxon>
        <taxon>Metazoa</taxon>
        <taxon>Ecdysozoa</taxon>
        <taxon>Arthropoda</taxon>
        <taxon>Chelicerata</taxon>
        <taxon>Arachnida</taxon>
        <taxon>Araneae</taxon>
        <taxon>Araneomorphae</taxon>
        <taxon>Entelegynae</taxon>
        <taxon>Araneoidea</taxon>
        <taxon>Araneidae</taxon>
        <taxon>Caerostris</taxon>
    </lineage>
</organism>
<reference evidence="3 4" key="1">
    <citation type="submission" date="2021-06" db="EMBL/GenBank/DDBJ databases">
        <title>Caerostris extrusa draft genome.</title>
        <authorList>
            <person name="Kono N."/>
            <person name="Arakawa K."/>
        </authorList>
    </citation>
    <scope>NUCLEOTIDE SEQUENCE [LARGE SCALE GENOMIC DNA]</scope>
</reference>